<dbReference type="PANTHER" id="PTHR30126:SF98">
    <property type="entry name" value="HTH-TYPE TRANSCRIPTIONAL ACTIVATOR BAUR"/>
    <property type="match status" value="1"/>
</dbReference>
<feature type="domain" description="HTH lysR-type" evidence="5">
    <location>
        <begin position="4"/>
        <end position="61"/>
    </location>
</feature>
<comment type="similarity">
    <text evidence="1">Belongs to the LysR transcriptional regulatory family.</text>
</comment>
<dbReference type="SUPFAM" id="SSF53850">
    <property type="entry name" value="Periplasmic binding protein-like II"/>
    <property type="match status" value="1"/>
</dbReference>
<dbReference type="Gene3D" id="1.10.10.10">
    <property type="entry name" value="Winged helix-like DNA-binding domain superfamily/Winged helix DNA-binding domain"/>
    <property type="match status" value="2"/>
</dbReference>
<proteinExistence type="inferred from homology"/>
<keyword evidence="2" id="KW-0805">Transcription regulation</keyword>
<evidence type="ECO:0000256" key="1">
    <source>
        <dbReference type="ARBA" id="ARBA00009437"/>
    </source>
</evidence>
<dbReference type="PRINTS" id="PR00039">
    <property type="entry name" value="HTHLYSR"/>
</dbReference>
<dbReference type="PANTHER" id="PTHR30126">
    <property type="entry name" value="HTH-TYPE TRANSCRIPTIONAL REGULATOR"/>
    <property type="match status" value="1"/>
</dbReference>
<reference evidence="6 7" key="1">
    <citation type="journal article" date="1994" name="Int. J. Syst. Bacteriol.">
        <title>Phylogenetic positions of novel aerobic, bacteriochlorophyll a-containing bacteria and description of Roseococcus thiosulfatophilus gen. nov., sp. nov., Erythromicrobium ramosum gen. nov., sp. nov., and Erythrobacter litoralis sp. nov.</title>
        <authorList>
            <person name="Yurkov V."/>
            <person name="Stackebrandt E."/>
            <person name="Holmes A."/>
            <person name="Fuerst J.A."/>
            <person name="Hugenholtz P."/>
            <person name="Golecki J."/>
            <person name="Gad'on N."/>
            <person name="Gorlenko V.M."/>
            <person name="Kompantseva E.I."/>
            <person name="Drews G."/>
        </authorList>
    </citation>
    <scope>NUCLEOTIDE SEQUENCE [LARGE SCALE GENOMIC DNA]</scope>
    <source>
        <strain evidence="6 7">KR-99</strain>
    </source>
</reference>
<dbReference type="GO" id="GO:0000976">
    <property type="term" value="F:transcription cis-regulatory region binding"/>
    <property type="evidence" value="ECO:0007669"/>
    <property type="project" value="TreeGrafter"/>
</dbReference>
<organism evidence="6 7">
    <name type="scientific">Sphingomonas ursincola</name>
    <dbReference type="NCBI Taxonomy" id="56361"/>
    <lineage>
        <taxon>Bacteria</taxon>
        <taxon>Pseudomonadati</taxon>
        <taxon>Pseudomonadota</taxon>
        <taxon>Alphaproteobacteria</taxon>
        <taxon>Sphingomonadales</taxon>
        <taxon>Sphingomonadaceae</taxon>
        <taxon>Sphingomonas</taxon>
    </lineage>
</organism>
<evidence type="ECO:0000256" key="4">
    <source>
        <dbReference type="ARBA" id="ARBA00023163"/>
    </source>
</evidence>
<evidence type="ECO:0000259" key="5">
    <source>
        <dbReference type="PROSITE" id="PS50931"/>
    </source>
</evidence>
<dbReference type="InterPro" id="IPR000847">
    <property type="entry name" value="LysR_HTH_N"/>
</dbReference>
<keyword evidence="4" id="KW-0804">Transcription</keyword>
<dbReference type="Proteomes" id="UP000589292">
    <property type="component" value="Unassembled WGS sequence"/>
</dbReference>
<dbReference type="EMBL" id="VDES01000001">
    <property type="protein sequence ID" value="MBA1373301.1"/>
    <property type="molecule type" value="Genomic_DNA"/>
</dbReference>
<gene>
    <name evidence="6" type="ORF">FG486_03050</name>
</gene>
<feature type="domain" description="HTH lysR-type" evidence="5">
    <location>
        <begin position="83"/>
        <end position="140"/>
    </location>
</feature>
<dbReference type="InterPro" id="IPR036390">
    <property type="entry name" value="WH_DNA-bd_sf"/>
</dbReference>
<dbReference type="InterPro" id="IPR036388">
    <property type="entry name" value="WH-like_DNA-bd_sf"/>
</dbReference>
<comment type="caution">
    <text evidence="6">The sequence shown here is derived from an EMBL/GenBank/DDBJ whole genome shotgun (WGS) entry which is preliminary data.</text>
</comment>
<dbReference type="PROSITE" id="PS50931">
    <property type="entry name" value="HTH_LYSR"/>
    <property type="match status" value="2"/>
</dbReference>
<accession>A0A7V8RBA0</accession>
<evidence type="ECO:0000256" key="3">
    <source>
        <dbReference type="ARBA" id="ARBA00023125"/>
    </source>
</evidence>
<name>A0A7V8RBA0_9SPHN</name>
<evidence type="ECO:0000313" key="7">
    <source>
        <dbReference type="Proteomes" id="UP000589292"/>
    </source>
</evidence>
<dbReference type="Pfam" id="PF03466">
    <property type="entry name" value="LysR_substrate"/>
    <property type="match status" value="1"/>
</dbReference>
<keyword evidence="7" id="KW-1185">Reference proteome</keyword>
<evidence type="ECO:0000313" key="6">
    <source>
        <dbReference type="EMBL" id="MBA1373301.1"/>
    </source>
</evidence>
<protein>
    <submittedName>
        <fullName evidence="6">LysR family transcriptional regulator</fullName>
    </submittedName>
</protein>
<dbReference type="SUPFAM" id="SSF46785">
    <property type="entry name" value="Winged helix' DNA-binding domain"/>
    <property type="match status" value="2"/>
</dbReference>
<evidence type="ECO:0000256" key="2">
    <source>
        <dbReference type="ARBA" id="ARBA00023015"/>
    </source>
</evidence>
<dbReference type="GO" id="GO:0003700">
    <property type="term" value="F:DNA-binding transcription factor activity"/>
    <property type="evidence" value="ECO:0007669"/>
    <property type="project" value="InterPro"/>
</dbReference>
<sequence length="378" mass="40600">MESLNLRHLRSVAAIARLGSLSAAASQVNISQPAVTQGLSKLEAQLGIALFHRLPEGMQPTEAAALLAPRIERALDHIGSPLVTMAQMRALLTLAEGGSYARASAITGLSQPALHRALADLSIVLKRSMVERRGKGIAFTESGRRTVRAFRLARAELRAGLAEVETLKGREVGRIAVGAMPLSRARILPEAVAAFHAQHPEARILVTEGAFADLIEPLRDGDLDVIVGALRDPSPGEDLEQQPLFLDRPAIIGRRDHPLAGGEASLARFAEYPWIASPQGTPLHARWRAMFENAGLELPRVPIECGSVIAIRHILASSDFLAMLSPDQVGLELSTGLLAIIGEVPAELSRTIGITTRSGWRPTRVQAAFLAQLRLVSR</sequence>
<dbReference type="Pfam" id="PF00126">
    <property type="entry name" value="HTH_1"/>
    <property type="match status" value="2"/>
</dbReference>
<dbReference type="AlphaFoldDB" id="A0A7V8RBA0"/>
<keyword evidence="3" id="KW-0238">DNA-binding</keyword>
<dbReference type="Gene3D" id="3.40.190.290">
    <property type="match status" value="1"/>
</dbReference>
<dbReference type="InterPro" id="IPR005119">
    <property type="entry name" value="LysR_subst-bd"/>
</dbReference>